<protein>
    <submittedName>
        <fullName evidence="1">Uncharacterized protein</fullName>
    </submittedName>
</protein>
<keyword evidence="2" id="KW-1185">Reference proteome</keyword>
<dbReference type="AlphaFoldDB" id="A0A2P6NNU4"/>
<comment type="caution">
    <text evidence="1">The sequence shown here is derived from an EMBL/GenBank/DDBJ whole genome shotgun (WGS) entry which is preliminary data.</text>
</comment>
<name>A0A2P6NNU4_9EUKA</name>
<reference evidence="1 2" key="1">
    <citation type="journal article" date="2018" name="Genome Biol. Evol.">
        <title>Multiple Roots of Fruiting Body Formation in Amoebozoa.</title>
        <authorList>
            <person name="Hillmann F."/>
            <person name="Forbes G."/>
            <person name="Novohradska S."/>
            <person name="Ferling I."/>
            <person name="Riege K."/>
            <person name="Groth M."/>
            <person name="Westermann M."/>
            <person name="Marz M."/>
            <person name="Spaller T."/>
            <person name="Winckler T."/>
            <person name="Schaap P."/>
            <person name="Glockner G."/>
        </authorList>
    </citation>
    <scope>NUCLEOTIDE SEQUENCE [LARGE SCALE GENOMIC DNA]</scope>
    <source>
        <strain evidence="1 2">Jena</strain>
    </source>
</reference>
<sequence>MEISNATFSAFGRFPPLRKLCPPLTLNESSIIIRFTTTKSVPIEQKNMMDTLRKVMTFNTLGSFNLSCATQSHDDAEAKAEPSQSSGFMSPMASKSYRGFKDVDVVDASTIPESERLLRKQCNLIIMASMTSTVDINDQCSVAKRNIKVNCLRRGKNFRDLNAASCLRSQSRSRMLKQQASENTRNALLRARKSATTVSQSASEDIHYSRSADGQEVGPTTRYVADLCQLDIVPFQPSVSAGEMDKDRERVMISSSSFICLNRTVVVLLDGSKDCERALKVQNDIMFISPSKVATTLVIDAKQDNLVLIVPWNSCTAAQVSSSVWSTPSISAKKIRLLLKQKLWEAACNIAKGYGAFLEGMRPELDFTILVPDIKGQASKSISTVAGKYMADWIVLPRDTDKREGGCPYGGAKFARYLIQHAGRSQSVECRARVPYGEVLALPEIFKKPPICLVVHGSPDNASIYLEAIGRSFTASQGMGSPCSTPIIPVKALT</sequence>
<dbReference type="EMBL" id="MDYQ01000042">
    <property type="protein sequence ID" value="PRP85624.1"/>
    <property type="molecule type" value="Genomic_DNA"/>
</dbReference>
<gene>
    <name evidence="1" type="ORF">PROFUN_06413</name>
</gene>
<evidence type="ECO:0000313" key="1">
    <source>
        <dbReference type="EMBL" id="PRP85624.1"/>
    </source>
</evidence>
<dbReference type="InParanoid" id="A0A2P6NNU4"/>
<accession>A0A2P6NNU4</accession>
<proteinExistence type="predicted"/>
<organism evidence="1 2">
    <name type="scientific">Planoprotostelium fungivorum</name>
    <dbReference type="NCBI Taxonomy" id="1890364"/>
    <lineage>
        <taxon>Eukaryota</taxon>
        <taxon>Amoebozoa</taxon>
        <taxon>Evosea</taxon>
        <taxon>Variosea</taxon>
        <taxon>Cavosteliida</taxon>
        <taxon>Cavosteliaceae</taxon>
        <taxon>Planoprotostelium</taxon>
    </lineage>
</organism>
<evidence type="ECO:0000313" key="2">
    <source>
        <dbReference type="Proteomes" id="UP000241769"/>
    </source>
</evidence>
<dbReference type="Proteomes" id="UP000241769">
    <property type="component" value="Unassembled WGS sequence"/>
</dbReference>